<sequence length="176" mass="18208">MMKRNCLMRNVLFSACLLCVVTGVSAALVVVGDLGGVPTAPYFDAINADKDAAAGAPSVPAAPPESLSISDMLPVSTPEMNPGPVSPQALQLAGIPPVFVVGDDPLSKQWLSQHAARLGQMNATGMVVSVRDLAALTALRALSPSTEMVPVSGGDLARRLHLTHYPVLITDNGLSQ</sequence>
<evidence type="ECO:0000313" key="3">
    <source>
        <dbReference type="Proteomes" id="UP001158961"/>
    </source>
</evidence>
<dbReference type="NCBIfam" id="TIGR03765">
    <property type="entry name" value="ICE_PFL_4695"/>
    <property type="match status" value="1"/>
</dbReference>
<dbReference type="RefSeq" id="WP_031592668.1">
    <property type="nucleotide sequence ID" value="NZ_JNVA01000034.1"/>
</dbReference>
<evidence type="ECO:0000256" key="1">
    <source>
        <dbReference type="SAM" id="SignalP"/>
    </source>
</evidence>
<dbReference type="AlphaFoldDB" id="A0AAN2K7C9"/>
<dbReference type="InterPro" id="IPR021300">
    <property type="entry name" value="Integr_conj_element_PFL4695"/>
</dbReference>
<evidence type="ECO:0000313" key="2">
    <source>
        <dbReference type="EMBL" id="CAH6334596.1"/>
    </source>
</evidence>
<organism evidence="2 3">
    <name type="scientific">Enterobacter agglomerans</name>
    <name type="common">Erwinia herbicola</name>
    <name type="synonym">Pantoea agglomerans</name>
    <dbReference type="NCBI Taxonomy" id="549"/>
    <lineage>
        <taxon>Bacteria</taxon>
        <taxon>Pseudomonadati</taxon>
        <taxon>Pseudomonadota</taxon>
        <taxon>Gammaproteobacteria</taxon>
        <taxon>Enterobacterales</taxon>
        <taxon>Erwiniaceae</taxon>
        <taxon>Pantoea</taxon>
        <taxon>Pantoea agglomerans group</taxon>
    </lineage>
</organism>
<keyword evidence="1" id="KW-0732">Signal</keyword>
<reference evidence="2" key="1">
    <citation type="submission" date="2022-05" db="EMBL/GenBank/DDBJ databases">
        <authorList>
            <person name="Pothier F. J."/>
        </authorList>
    </citation>
    <scope>NUCLEOTIDE SEQUENCE</scope>
    <source>
        <strain evidence="2">DAPP-PG734</strain>
    </source>
</reference>
<name>A0AAN2K7C9_ENTAG</name>
<proteinExistence type="predicted"/>
<accession>A0AAN2K7C9</accession>
<gene>
    <name evidence="2" type="ORF">DAPPPG734_18475</name>
</gene>
<dbReference type="Proteomes" id="UP001158961">
    <property type="component" value="Chromosome"/>
</dbReference>
<feature type="chain" id="PRO_5042846038" evidence="1">
    <location>
        <begin position="27"/>
        <end position="176"/>
    </location>
</feature>
<feature type="signal peptide" evidence="1">
    <location>
        <begin position="1"/>
        <end position="26"/>
    </location>
</feature>
<dbReference type="Pfam" id="PF11072">
    <property type="entry name" value="DUF2859"/>
    <property type="match status" value="1"/>
</dbReference>
<protein>
    <submittedName>
        <fullName evidence="2">Integrating conjugative element protein</fullName>
    </submittedName>
</protein>
<dbReference type="EMBL" id="OW970315">
    <property type="protein sequence ID" value="CAH6334596.1"/>
    <property type="molecule type" value="Genomic_DNA"/>
</dbReference>